<dbReference type="Proteomes" id="UP000063964">
    <property type="component" value="Chromosome"/>
</dbReference>
<dbReference type="AlphaFoldDB" id="A0A109W6L5"/>
<gene>
    <name evidence="1" type="ORF">AXF15_12455</name>
</gene>
<evidence type="ECO:0000313" key="2">
    <source>
        <dbReference type="Proteomes" id="UP000063964"/>
    </source>
</evidence>
<protein>
    <submittedName>
        <fullName evidence="1">Uncharacterized protein</fullName>
    </submittedName>
</protein>
<dbReference type="EMBL" id="CP014230">
    <property type="protein sequence ID" value="AMD93830.1"/>
    <property type="molecule type" value="Genomic_DNA"/>
</dbReference>
<accession>A0A109W6L5</accession>
<name>A0A109W6L5_9BACT</name>
<organism evidence="1 2">
    <name type="scientific">Desulfomicrobium orale DSM 12838</name>
    <dbReference type="NCBI Taxonomy" id="888061"/>
    <lineage>
        <taxon>Bacteria</taxon>
        <taxon>Pseudomonadati</taxon>
        <taxon>Thermodesulfobacteriota</taxon>
        <taxon>Desulfovibrionia</taxon>
        <taxon>Desulfovibrionales</taxon>
        <taxon>Desulfomicrobiaceae</taxon>
        <taxon>Desulfomicrobium</taxon>
    </lineage>
</organism>
<proteinExistence type="predicted"/>
<evidence type="ECO:0000313" key="1">
    <source>
        <dbReference type="EMBL" id="AMD93830.1"/>
    </source>
</evidence>
<sequence>MVYATWQSLKLGFALMTTAVLDFCQNQRPENYWKSFVKIFYGMTSQLLRYILGLEQAKFFHYANQAWIYKIDTSISLIRSLL</sequence>
<reference evidence="2" key="1">
    <citation type="submission" date="2016-02" db="EMBL/GenBank/DDBJ databases">
        <authorList>
            <person name="Holder M.E."/>
            <person name="Ajami N.J."/>
            <person name="Petrosino J.F."/>
        </authorList>
    </citation>
    <scope>NUCLEOTIDE SEQUENCE [LARGE SCALE GENOMIC DNA]</scope>
    <source>
        <strain evidence="2">DSM 12838</strain>
    </source>
</reference>
<dbReference type="KEGG" id="doa:AXF15_12455"/>
<keyword evidence="2" id="KW-1185">Reference proteome</keyword>